<dbReference type="EMBL" id="JADDUC020000007">
    <property type="protein sequence ID" value="KAI1237766.1"/>
    <property type="molecule type" value="Genomic_DNA"/>
</dbReference>
<dbReference type="GO" id="GO:0003779">
    <property type="term" value="F:actin binding"/>
    <property type="evidence" value="ECO:0007669"/>
    <property type="project" value="UniProtKB-KW"/>
</dbReference>
<dbReference type="Pfam" id="PF00241">
    <property type="entry name" value="Cofilin_ADF"/>
    <property type="match status" value="1"/>
</dbReference>
<dbReference type="FunFam" id="3.40.20.10:FF:000010">
    <property type="entry name" value="Putative destrin"/>
    <property type="match status" value="1"/>
</dbReference>
<feature type="non-terminal residue" evidence="4">
    <location>
        <position position="323"/>
    </location>
</feature>
<dbReference type="PROSITE" id="PS51263">
    <property type="entry name" value="ADF_H"/>
    <property type="match status" value="1"/>
</dbReference>
<comment type="similarity">
    <text evidence="1">Belongs to the actin-binding proteins ADF family.</text>
</comment>
<comment type="caution">
    <text evidence="4">The sequence shown here is derived from an EMBL/GenBank/DDBJ whole genome shotgun (WGS) entry which is preliminary data.</text>
</comment>
<evidence type="ECO:0000256" key="1">
    <source>
        <dbReference type="ARBA" id="ARBA00006844"/>
    </source>
</evidence>
<feature type="domain" description="ADF-H" evidence="3">
    <location>
        <begin position="3"/>
        <end position="152"/>
    </location>
</feature>
<evidence type="ECO:0000256" key="2">
    <source>
        <dbReference type="ARBA" id="ARBA00023203"/>
    </source>
</evidence>
<reference evidence="4" key="1">
    <citation type="submission" date="2020-10" db="EMBL/GenBank/DDBJ databases">
        <title>Feather gene expression reveals the developmental basis of iridescence in African starlings.</title>
        <authorList>
            <person name="Rubenstein D.R."/>
        </authorList>
    </citation>
    <scope>NUCLEOTIDE SEQUENCE</scope>
    <source>
        <strain evidence="4">SS15</strain>
        <tissue evidence="4">Liver</tissue>
    </source>
</reference>
<dbReference type="OrthoDB" id="10249245at2759"/>
<protein>
    <submittedName>
        <fullName evidence="5">Cofilin-2</fullName>
    </submittedName>
</protein>
<dbReference type="InterPro" id="IPR029006">
    <property type="entry name" value="ADF-H/Gelsolin-like_dom_sf"/>
</dbReference>
<dbReference type="InterPro" id="IPR017904">
    <property type="entry name" value="ADF/Cofilin"/>
</dbReference>
<evidence type="ECO:0000313" key="6">
    <source>
        <dbReference type="Proteomes" id="UP000618051"/>
    </source>
</evidence>
<dbReference type="PANTHER" id="PTHR11913">
    <property type="entry name" value="COFILIN-RELATED"/>
    <property type="match status" value="1"/>
</dbReference>
<dbReference type="SMART" id="SM00102">
    <property type="entry name" value="ADF"/>
    <property type="match status" value="1"/>
</dbReference>
<proteinExistence type="inferred from homology"/>
<dbReference type="GO" id="GO:0015629">
    <property type="term" value="C:actin cytoskeleton"/>
    <property type="evidence" value="ECO:0007669"/>
    <property type="project" value="InterPro"/>
</dbReference>
<name>A0A835TWF7_9PASS</name>
<dbReference type="Gene3D" id="3.40.20.10">
    <property type="entry name" value="Severin"/>
    <property type="match status" value="1"/>
</dbReference>
<dbReference type="InterPro" id="IPR002108">
    <property type="entry name" value="ADF-H"/>
</dbReference>
<accession>A0A835TWF7</accession>
<keyword evidence="2" id="KW-0009">Actin-binding</keyword>
<dbReference type="GO" id="GO:0030042">
    <property type="term" value="P:actin filament depolymerization"/>
    <property type="evidence" value="ECO:0007669"/>
    <property type="project" value="InterPro"/>
</dbReference>
<reference evidence="5" key="3">
    <citation type="submission" date="2022-01" db="EMBL/GenBank/DDBJ databases">
        <authorList>
            <person name="Rubenstein D.R."/>
        </authorList>
    </citation>
    <scope>NUCLEOTIDE SEQUENCE</scope>
    <source>
        <strain evidence="5">SS15</strain>
        <tissue evidence="5">Liver</tissue>
    </source>
</reference>
<sequence>ASGVTVNDEVIKVFNDMKVRKSSTPEEIKKRKKAVLFCLSDDKKQIIVEESKQILVGDIGDTVEDPYTAFVKLLPLNDCRYALYDATYETKESKKEDLVFIFWAPESAPLKSKMIYASSKDAIKKKFTGIKHEWQVNGLDDIKDRSTLGEKLGGNVVSSATHSVQYATAAKDSTGGSGEGYKLHSAGPNAISAKAVTVVLHKVQGTHSRGEPEFIVFFCPDLDEDPSPVLRHSSPLQLLSHPCGFGQNVKFAVRLVHLFTIKSTHSDAKIHKPKGINVGGWPRLCECRPTGVLMSTPARILRQHRDRSILNMNPHPEAVSWPF</sequence>
<dbReference type="Proteomes" id="UP000618051">
    <property type="component" value="Unassembled WGS sequence"/>
</dbReference>
<dbReference type="PRINTS" id="PR00006">
    <property type="entry name" value="COFILIN"/>
</dbReference>
<evidence type="ECO:0000313" key="5">
    <source>
        <dbReference type="EMBL" id="KAI1237766.1"/>
    </source>
</evidence>
<organism evidence="4">
    <name type="scientific">Lamprotornis superbus</name>
    <dbReference type="NCBI Taxonomy" id="245042"/>
    <lineage>
        <taxon>Eukaryota</taxon>
        <taxon>Metazoa</taxon>
        <taxon>Chordata</taxon>
        <taxon>Craniata</taxon>
        <taxon>Vertebrata</taxon>
        <taxon>Euteleostomi</taxon>
        <taxon>Archelosauria</taxon>
        <taxon>Archosauria</taxon>
        <taxon>Dinosauria</taxon>
        <taxon>Saurischia</taxon>
        <taxon>Theropoda</taxon>
        <taxon>Coelurosauria</taxon>
        <taxon>Aves</taxon>
        <taxon>Neognathae</taxon>
        <taxon>Neoaves</taxon>
        <taxon>Telluraves</taxon>
        <taxon>Australaves</taxon>
        <taxon>Passeriformes</taxon>
        <taxon>Sturnidae</taxon>
        <taxon>Lamprotornis</taxon>
    </lineage>
</organism>
<dbReference type="CDD" id="cd11286">
    <property type="entry name" value="ADF_cofilin_like"/>
    <property type="match status" value="1"/>
</dbReference>
<gene>
    <name evidence="5" type="ORF">IHE44_0013852</name>
    <name evidence="4" type="ORF">IHE44_011932</name>
</gene>
<reference evidence="5 6" key="2">
    <citation type="journal article" date="2021" name="J. Hered.">
        <title>Feather Gene Expression Elucidates the Developmental Basis of Plumage Iridescence in African Starlings.</title>
        <authorList>
            <person name="Rubenstein D.R."/>
            <person name="Corvelo A."/>
            <person name="MacManes M.D."/>
            <person name="Maia R."/>
            <person name="Narzisi G."/>
            <person name="Rousaki A."/>
            <person name="Vandenabeele P."/>
            <person name="Shawkey M.D."/>
            <person name="Solomon J."/>
        </authorList>
    </citation>
    <scope>NUCLEOTIDE SEQUENCE [LARGE SCALE GENOMIC DNA]</scope>
    <source>
        <strain evidence="5">SS15</strain>
    </source>
</reference>
<dbReference type="EMBL" id="JADDUC010000058">
    <property type="protein sequence ID" value="KAG0120765.1"/>
    <property type="molecule type" value="Genomic_DNA"/>
</dbReference>
<evidence type="ECO:0000313" key="4">
    <source>
        <dbReference type="EMBL" id="KAG0120765.1"/>
    </source>
</evidence>
<dbReference type="SUPFAM" id="SSF55753">
    <property type="entry name" value="Actin depolymerizing proteins"/>
    <property type="match status" value="1"/>
</dbReference>
<keyword evidence="6" id="KW-1185">Reference proteome</keyword>
<dbReference type="AlphaFoldDB" id="A0A835TWF7"/>
<evidence type="ECO:0000259" key="3">
    <source>
        <dbReference type="PROSITE" id="PS51263"/>
    </source>
</evidence>